<organism evidence="1 2">
    <name type="scientific">Tenacibaculum skagerrakense</name>
    <dbReference type="NCBI Taxonomy" id="186571"/>
    <lineage>
        <taxon>Bacteria</taxon>
        <taxon>Pseudomonadati</taxon>
        <taxon>Bacteroidota</taxon>
        <taxon>Flavobacteriia</taxon>
        <taxon>Flavobacteriales</taxon>
        <taxon>Flavobacteriaceae</taxon>
        <taxon>Tenacibaculum</taxon>
    </lineage>
</organism>
<evidence type="ECO:0000313" key="2">
    <source>
        <dbReference type="Proteomes" id="UP000294564"/>
    </source>
</evidence>
<keyword evidence="2" id="KW-1185">Reference proteome</keyword>
<accession>A0A4R2NS18</accession>
<protein>
    <submittedName>
        <fullName evidence="1">Natural product</fullName>
    </submittedName>
</protein>
<dbReference type="RefSeq" id="WP_132794924.1">
    <property type="nucleotide sequence ID" value="NZ_SLXM01000006.1"/>
</dbReference>
<comment type="caution">
    <text evidence="1">The sequence shown here is derived from an EMBL/GenBank/DDBJ whole genome shotgun (WGS) entry which is preliminary data.</text>
</comment>
<name>A0A4R2NS18_9FLAO</name>
<dbReference type="Proteomes" id="UP000294564">
    <property type="component" value="Unassembled WGS sequence"/>
</dbReference>
<evidence type="ECO:0000313" key="1">
    <source>
        <dbReference type="EMBL" id="TCP24244.1"/>
    </source>
</evidence>
<dbReference type="AlphaFoldDB" id="A0A4R2NS18"/>
<dbReference type="EMBL" id="SLXM01000006">
    <property type="protein sequence ID" value="TCP24244.1"/>
    <property type="molecule type" value="Genomic_DNA"/>
</dbReference>
<reference evidence="1 2" key="1">
    <citation type="submission" date="2019-03" db="EMBL/GenBank/DDBJ databases">
        <title>Genomic Encyclopedia of Type Strains, Phase IV (KMG-IV): sequencing the most valuable type-strain genomes for metagenomic binning, comparative biology and taxonomic classification.</title>
        <authorList>
            <person name="Goeker M."/>
        </authorList>
    </citation>
    <scope>NUCLEOTIDE SEQUENCE [LARGE SCALE GENOMIC DNA]</scope>
    <source>
        <strain evidence="1 2">DSM 14836</strain>
    </source>
</reference>
<proteinExistence type="predicted"/>
<sequence>MEFLKNMNAKALSKNQLKTIVGGASYSCRCANGSKSWTKDYNSDLSAAIDATNQCGGAVAYCDTVSGSLAGGPAPGPGGNMQ</sequence>
<gene>
    <name evidence="1" type="ORF">EV195_10646</name>
</gene>